<feature type="transmembrane region" description="Helical" evidence="7">
    <location>
        <begin position="16"/>
        <end position="36"/>
    </location>
</feature>
<dbReference type="PANTHER" id="PTHR30509">
    <property type="entry name" value="P-HYDROXYBENZOIC ACID EFFLUX PUMP SUBUNIT-RELATED"/>
    <property type="match status" value="1"/>
</dbReference>
<protein>
    <submittedName>
        <fullName evidence="8">FUSC family protein</fullName>
    </submittedName>
</protein>
<dbReference type="EMBL" id="JALAZD010000001">
    <property type="protein sequence ID" value="MCI0125812.1"/>
    <property type="molecule type" value="Genomic_DNA"/>
</dbReference>
<accession>A0AA41QJ53</accession>
<gene>
    <name evidence="8" type="ORF">ML536_03115</name>
</gene>
<dbReference type="Proteomes" id="UP001156140">
    <property type="component" value="Unassembled WGS sequence"/>
</dbReference>
<keyword evidence="4 7" id="KW-0812">Transmembrane</keyword>
<evidence type="ECO:0000256" key="5">
    <source>
        <dbReference type="ARBA" id="ARBA00022989"/>
    </source>
</evidence>
<dbReference type="GO" id="GO:0005886">
    <property type="term" value="C:plasma membrane"/>
    <property type="evidence" value="ECO:0007669"/>
    <property type="project" value="UniProtKB-SubCell"/>
</dbReference>
<feature type="transmembrane region" description="Helical" evidence="7">
    <location>
        <begin position="64"/>
        <end position="83"/>
    </location>
</feature>
<feature type="transmembrane region" description="Helical" evidence="7">
    <location>
        <begin position="443"/>
        <end position="461"/>
    </location>
</feature>
<keyword evidence="9" id="KW-1185">Reference proteome</keyword>
<keyword evidence="5 7" id="KW-1133">Transmembrane helix</keyword>
<dbReference type="Pfam" id="PF04632">
    <property type="entry name" value="FUSC"/>
    <property type="match status" value="2"/>
</dbReference>
<keyword evidence="3" id="KW-1003">Cell membrane</keyword>
<proteinExistence type="predicted"/>
<reference evidence="8" key="1">
    <citation type="submission" date="2022-03" db="EMBL/GenBank/DDBJ databases">
        <title>The complete genome sequence of a Methyloterrigena soli.</title>
        <authorList>
            <person name="Zi Z."/>
        </authorList>
    </citation>
    <scope>NUCLEOTIDE SEQUENCE</scope>
    <source>
        <strain evidence="8">M48</strain>
    </source>
</reference>
<feature type="transmembrane region" description="Helical" evidence="7">
    <location>
        <begin position="112"/>
        <end position="134"/>
    </location>
</feature>
<name>A0AA41QJ53_9HYPH</name>
<organism evidence="8 9">
    <name type="scientific">Paradevosia shaoguanensis</name>
    <dbReference type="NCBI Taxonomy" id="1335043"/>
    <lineage>
        <taxon>Bacteria</taxon>
        <taxon>Pseudomonadati</taxon>
        <taxon>Pseudomonadota</taxon>
        <taxon>Alphaproteobacteria</taxon>
        <taxon>Hyphomicrobiales</taxon>
        <taxon>Devosiaceae</taxon>
        <taxon>Paradevosia</taxon>
    </lineage>
</organism>
<feature type="transmembrane region" description="Helical" evidence="7">
    <location>
        <begin position="146"/>
        <end position="167"/>
    </location>
</feature>
<feature type="transmembrane region" description="Helical" evidence="7">
    <location>
        <begin position="225"/>
        <end position="243"/>
    </location>
</feature>
<keyword evidence="6 7" id="KW-0472">Membrane</keyword>
<feature type="transmembrane region" description="Helical" evidence="7">
    <location>
        <begin position="360"/>
        <end position="382"/>
    </location>
</feature>
<feature type="transmembrane region" description="Helical" evidence="7">
    <location>
        <begin position="388"/>
        <end position="406"/>
    </location>
</feature>
<evidence type="ECO:0000256" key="7">
    <source>
        <dbReference type="SAM" id="Phobius"/>
    </source>
</evidence>
<dbReference type="InterPro" id="IPR006726">
    <property type="entry name" value="PHBA_efflux_AaeB/fusaric-R"/>
</dbReference>
<dbReference type="PANTHER" id="PTHR30509:SF9">
    <property type="entry name" value="MULTIDRUG RESISTANCE PROTEIN MDTO"/>
    <property type="match status" value="1"/>
</dbReference>
<keyword evidence="2" id="KW-0813">Transport</keyword>
<evidence type="ECO:0000256" key="4">
    <source>
        <dbReference type="ARBA" id="ARBA00022692"/>
    </source>
</evidence>
<evidence type="ECO:0000313" key="8">
    <source>
        <dbReference type="EMBL" id="MCI0125812.1"/>
    </source>
</evidence>
<evidence type="ECO:0000256" key="3">
    <source>
        <dbReference type="ARBA" id="ARBA00022475"/>
    </source>
</evidence>
<dbReference type="GO" id="GO:0022857">
    <property type="term" value="F:transmembrane transporter activity"/>
    <property type="evidence" value="ECO:0007669"/>
    <property type="project" value="InterPro"/>
</dbReference>
<evidence type="ECO:0000313" key="9">
    <source>
        <dbReference type="Proteomes" id="UP001156140"/>
    </source>
</evidence>
<comment type="subcellular location">
    <subcellularLocation>
        <location evidence="1">Cell membrane</location>
        <topology evidence="1">Multi-pass membrane protein</topology>
    </subcellularLocation>
</comment>
<comment type="caution">
    <text evidence="8">The sequence shown here is derived from an EMBL/GenBank/DDBJ whole genome shotgun (WGS) entry which is preliminary data.</text>
</comment>
<dbReference type="RefSeq" id="WP_281734928.1">
    <property type="nucleotide sequence ID" value="NZ_JAKETQ010000001.1"/>
</dbReference>
<evidence type="ECO:0000256" key="1">
    <source>
        <dbReference type="ARBA" id="ARBA00004651"/>
    </source>
</evidence>
<sequence length="610" mass="65098">MNAATFARWGFDGPRFVYGLRTAIAACIALFIAWGMGLEHPQWAAMTVWAGSQPIRGMLIEKSLFRAAGTAVGVVAGVLLMLLARGDAVILVVGLALWVGLCAAAGNVVRGFVSYGTILAGFSAAMVTLLSTAHHDSIVLLATDRFATVLVGVIVALIVGLVFTPAASGDYESAATKLTARLLDEMARPAEERSLKEQKAILSEAATIEEALDPRAAGSINGRRLAHAVRALLLALVSGLLWLRGSEAARTDAETRQLLAEGGQVDAARFPEGARALRSISLGVDGLDNRPLEERDVHASVLLHRDWDGARTAGIRATATMLVIGLVWVVTGWEAVPYVLLGTSVMVTVFSTFDDPANFLKAVFTGQVLGAIAALACRWLLWPHADNELAMLLMMVPFILSGSLVQSHKLSVPAAMDYAMVFLLLSQPVLPLSGTFLQSVFNAAAVISGPLIAMAAFRLIYPIHPRKRLQLLVAAMVHELEHMAKGEGAAGGERWRMRLNHRLLRLVRWVEKTGSKDVDAFEGSFAVLALGSAIARLRELQAGGDLSQSTARAIRAALLRCADVGEEPEAAARAMEQLAKRLPASSDTELLVDAARQVRAESAFFRLGAA</sequence>
<evidence type="ECO:0000256" key="2">
    <source>
        <dbReference type="ARBA" id="ARBA00022448"/>
    </source>
</evidence>
<feature type="transmembrane region" description="Helical" evidence="7">
    <location>
        <begin position="88"/>
        <end position="106"/>
    </location>
</feature>
<dbReference type="AlphaFoldDB" id="A0AA41QJ53"/>
<evidence type="ECO:0000256" key="6">
    <source>
        <dbReference type="ARBA" id="ARBA00023136"/>
    </source>
</evidence>